<sequence length="268" mass="28492">MVMRRRIIQRDYGFTLVELIAVIVIIAIVAGIGTSFVVSSVNTYKKMEIREKLVARGRASVEQMVRQIRIAAPNTTRVSASGNCVEFMPLVAGVAYYDELPDQANGAPAISAISTSSLNAGLGTMVYVLVGSLSSAEVYSNAGVRVGLASVVAGGGGSTINLSGATRFLRNSPQHRLYIADAPKRFCIIGTDLAEYRNYTFTTSALTDAMPADATRVLLADNVAAGVRAFSLSSGGVDRNVALLIDLVFSERGEQVALNQEVLIRNVP</sequence>
<dbReference type="EMBL" id="CP001614">
    <property type="protein sequence ID" value="ACR14740.1"/>
    <property type="molecule type" value="Genomic_DNA"/>
</dbReference>
<dbReference type="Pfam" id="PF07963">
    <property type="entry name" value="N_methyl"/>
    <property type="match status" value="1"/>
</dbReference>
<keyword evidence="1" id="KW-0472">Membrane</keyword>
<protein>
    <submittedName>
        <fullName evidence="2">MSHA biogenesis protein, MshO</fullName>
    </submittedName>
</protein>
<evidence type="ECO:0000256" key="1">
    <source>
        <dbReference type="SAM" id="Phobius"/>
    </source>
</evidence>
<name>C5BR32_TERTT</name>
<dbReference type="KEGG" id="ttu:TERTU_1109"/>
<keyword evidence="3" id="KW-1185">Reference proteome</keyword>
<evidence type="ECO:0000313" key="3">
    <source>
        <dbReference type="Proteomes" id="UP000009080"/>
    </source>
</evidence>
<gene>
    <name evidence="2" type="ordered locus">TERTU_1109</name>
</gene>
<keyword evidence="1" id="KW-1133">Transmembrane helix</keyword>
<dbReference type="NCBIfam" id="TIGR02532">
    <property type="entry name" value="IV_pilin_GFxxxE"/>
    <property type="match status" value="1"/>
</dbReference>
<dbReference type="HOGENOM" id="CLU_080973_1_0_6"/>
<dbReference type="eggNOG" id="COG4966">
    <property type="taxonomic scope" value="Bacteria"/>
</dbReference>
<organism evidence="2 3">
    <name type="scientific">Teredinibacter turnerae (strain ATCC 39867 / T7901)</name>
    <dbReference type="NCBI Taxonomy" id="377629"/>
    <lineage>
        <taxon>Bacteria</taxon>
        <taxon>Pseudomonadati</taxon>
        <taxon>Pseudomonadota</taxon>
        <taxon>Gammaproteobacteria</taxon>
        <taxon>Cellvibrionales</taxon>
        <taxon>Cellvibrionaceae</taxon>
        <taxon>Teredinibacter</taxon>
    </lineage>
</organism>
<accession>C5BR32</accession>
<dbReference type="Proteomes" id="UP000009080">
    <property type="component" value="Chromosome"/>
</dbReference>
<dbReference type="SUPFAM" id="SSF54523">
    <property type="entry name" value="Pili subunits"/>
    <property type="match status" value="1"/>
</dbReference>
<dbReference type="InterPro" id="IPR045584">
    <property type="entry name" value="Pilin-like"/>
</dbReference>
<dbReference type="OrthoDB" id="9788802at2"/>
<dbReference type="InterPro" id="IPR012902">
    <property type="entry name" value="N_methyl_site"/>
</dbReference>
<evidence type="ECO:0000313" key="2">
    <source>
        <dbReference type="EMBL" id="ACR14740.1"/>
    </source>
</evidence>
<proteinExistence type="predicted"/>
<dbReference type="STRING" id="377629.TERTU_1109"/>
<dbReference type="Gene3D" id="3.30.700.10">
    <property type="entry name" value="Glycoprotein, Type 4 Pilin"/>
    <property type="match status" value="1"/>
</dbReference>
<dbReference type="AlphaFoldDB" id="C5BR32"/>
<keyword evidence="1" id="KW-0812">Transmembrane</keyword>
<feature type="transmembrane region" description="Helical" evidence="1">
    <location>
        <begin position="12"/>
        <end position="38"/>
    </location>
</feature>
<reference evidence="2 3" key="1">
    <citation type="journal article" date="2009" name="PLoS ONE">
        <title>The complete genome of Teredinibacter turnerae T7901: an intracellular endosymbiont of marine wood-boring bivalves (shipworms).</title>
        <authorList>
            <person name="Yang J.C."/>
            <person name="Madupu R."/>
            <person name="Durkin A.S."/>
            <person name="Ekborg N.A."/>
            <person name="Pedamallu C.S."/>
            <person name="Hostetler J.B."/>
            <person name="Radune D."/>
            <person name="Toms B.S."/>
            <person name="Henrissat B."/>
            <person name="Coutinho P.M."/>
            <person name="Schwarz S."/>
            <person name="Field L."/>
            <person name="Trindade-Silva A.E."/>
            <person name="Soares C.A.G."/>
            <person name="Elshahawi S."/>
            <person name="Hanora A."/>
            <person name="Schmidt E.W."/>
            <person name="Haygood M.G."/>
            <person name="Posfai J."/>
            <person name="Benner J."/>
            <person name="Madinger C."/>
            <person name="Nove J."/>
            <person name="Anton B."/>
            <person name="Chaudhary K."/>
            <person name="Foster J."/>
            <person name="Holman A."/>
            <person name="Kumar S."/>
            <person name="Lessard P.A."/>
            <person name="Luyten Y.A."/>
            <person name="Slatko B."/>
            <person name="Wood N."/>
            <person name="Wu B."/>
            <person name="Teplitski M."/>
            <person name="Mougous J.D."/>
            <person name="Ward N."/>
            <person name="Eisen J.A."/>
            <person name="Badger J.H."/>
            <person name="Distel D.L."/>
        </authorList>
    </citation>
    <scope>NUCLEOTIDE SEQUENCE [LARGE SCALE GENOMIC DNA]</scope>
    <source>
        <strain evidence="3">ATCC 39867 / T7901</strain>
    </source>
</reference>